<dbReference type="Proteomes" id="UP000567179">
    <property type="component" value="Unassembled WGS sequence"/>
</dbReference>
<evidence type="ECO:0000256" key="7">
    <source>
        <dbReference type="ARBA" id="ARBA00043224"/>
    </source>
</evidence>
<dbReference type="EMBL" id="JAACJJ010000056">
    <property type="protein sequence ID" value="KAF5312445.1"/>
    <property type="molecule type" value="Genomic_DNA"/>
</dbReference>
<dbReference type="SUPFAM" id="SSF52499">
    <property type="entry name" value="Isochorismatase-like hydrolases"/>
    <property type="match status" value="1"/>
</dbReference>
<protein>
    <recommendedName>
        <fullName evidence="6">nicotinamidase</fullName>
        <ecNumber evidence="6">3.5.1.19</ecNumber>
    </recommendedName>
    <alternativeName>
        <fullName evidence="7">Nicotinamide deamidase</fullName>
    </alternativeName>
</protein>
<name>A0A8H5ETZ6_9AGAR</name>
<dbReference type="OrthoDB" id="1739143at2759"/>
<keyword evidence="4" id="KW-0378">Hydrolase</keyword>
<evidence type="ECO:0000256" key="2">
    <source>
        <dbReference type="ARBA" id="ARBA00022642"/>
    </source>
</evidence>
<dbReference type="EC" id="3.5.1.19" evidence="6"/>
<dbReference type="InterPro" id="IPR036380">
    <property type="entry name" value="Isochorismatase-like_sf"/>
</dbReference>
<evidence type="ECO:0000256" key="5">
    <source>
        <dbReference type="ARBA" id="ARBA00037900"/>
    </source>
</evidence>
<evidence type="ECO:0000313" key="10">
    <source>
        <dbReference type="Proteomes" id="UP000567179"/>
    </source>
</evidence>
<proteinExistence type="inferred from homology"/>
<dbReference type="AlphaFoldDB" id="A0A8H5ETZ6"/>
<gene>
    <name evidence="9" type="ORF">D9619_002636</name>
</gene>
<evidence type="ECO:0000259" key="8">
    <source>
        <dbReference type="Pfam" id="PF00857"/>
    </source>
</evidence>
<evidence type="ECO:0000256" key="6">
    <source>
        <dbReference type="ARBA" id="ARBA00039017"/>
    </source>
</evidence>
<accession>A0A8H5ETZ6</accession>
<keyword evidence="2" id="KW-0662">Pyridine nucleotide biosynthesis</keyword>
<evidence type="ECO:0000256" key="4">
    <source>
        <dbReference type="ARBA" id="ARBA00022801"/>
    </source>
</evidence>
<dbReference type="GO" id="GO:0008936">
    <property type="term" value="F:nicotinamidase activity"/>
    <property type="evidence" value="ECO:0007669"/>
    <property type="project" value="UniProtKB-EC"/>
</dbReference>
<dbReference type="Pfam" id="PF00857">
    <property type="entry name" value="Isochorismatase"/>
    <property type="match status" value="1"/>
</dbReference>
<dbReference type="InterPro" id="IPR000868">
    <property type="entry name" value="Isochorismatase-like_dom"/>
</dbReference>
<comment type="similarity">
    <text evidence="1">Belongs to the isochorismatase family.</text>
</comment>
<organism evidence="9 10">
    <name type="scientific">Psilocybe cf. subviscida</name>
    <dbReference type="NCBI Taxonomy" id="2480587"/>
    <lineage>
        <taxon>Eukaryota</taxon>
        <taxon>Fungi</taxon>
        <taxon>Dikarya</taxon>
        <taxon>Basidiomycota</taxon>
        <taxon>Agaricomycotina</taxon>
        <taxon>Agaricomycetes</taxon>
        <taxon>Agaricomycetidae</taxon>
        <taxon>Agaricales</taxon>
        <taxon>Agaricineae</taxon>
        <taxon>Strophariaceae</taxon>
        <taxon>Psilocybe</taxon>
    </lineage>
</organism>
<evidence type="ECO:0000256" key="1">
    <source>
        <dbReference type="ARBA" id="ARBA00006336"/>
    </source>
</evidence>
<dbReference type="InterPro" id="IPR052347">
    <property type="entry name" value="Isochorismatase_Nicotinamidase"/>
</dbReference>
<dbReference type="CDD" id="cd01011">
    <property type="entry name" value="nicotinamidase"/>
    <property type="match status" value="1"/>
</dbReference>
<dbReference type="Gene3D" id="3.40.50.850">
    <property type="entry name" value="Isochorismatase-like"/>
    <property type="match status" value="1"/>
</dbReference>
<dbReference type="PANTHER" id="PTHR11080:SF2">
    <property type="entry name" value="LD05707P"/>
    <property type="match status" value="1"/>
</dbReference>
<comment type="caution">
    <text evidence="9">The sequence shown here is derived from an EMBL/GenBank/DDBJ whole genome shotgun (WGS) entry which is preliminary data.</text>
</comment>
<comment type="pathway">
    <text evidence="5">Cofactor biosynthesis; nicotinate biosynthesis; nicotinate from nicotinamide: step 1/1.</text>
</comment>
<feature type="domain" description="Isochorismatase-like" evidence="8">
    <location>
        <begin position="21"/>
        <end position="212"/>
    </location>
</feature>
<keyword evidence="10" id="KW-1185">Reference proteome</keyword>
<dbReference type="PANTHER" id="PTHR11080">
    <property type="entry name" value="PYRAZINAMIDASE/NICOTINAMIDASE"/>
    <property type="match status" value="1"/>
</dbReference>
<dbReference type="GO" id="GO:0019363">
    <property type="term" value="P:pyridine nucleotide biosynthetic process"/>
    <property type="evidence" value="ECO:0007669"/>
    <property type="project" value="UniProtKB-KW"/>
</dbReference>
<sequence length="240" mass="26582">MSAPEESSSSTVPTIAQYVPALIVVDMQHDFVYGSLQVPGGASIIDPVNKLIDMPFTMRVATRDYHPDNHVSFAKTHQKSEFSKETIFHPEDSTKSLGVEQTLWPVHCVANTDGANFVTGLETSKFDAIMHKGTHPHIESYSAFRDIWCKGTTELPGLLNAQGVTDLYFVGLAGDYCVKYTALDAMDFGYNTWVIRDGIRSISDDDVAEKALLAKGVRFTTMQEVEKRLVAKVEADKERS</sequence>
<reference evidence="9 10" key="1">
    <citation type="journal article" date="2020" name="ISME J.">
        <title>Uncovering the hidden diversity of litter-decomposition mechanisms in mushroom-forming fungi.</title>
        <authorList>
            <person name="Floudas D."/>
            <person name="Bentzer J."/>
            <person name="Ahren D."/>
            <person name="Johansson T."/>
            <person name="Persson P."/>
            <person name="Tunlid A."/>
        </authorList>
    </citation>
    <scope>NUCLEOTIDE SEQUENCE [LARGE SCALE GENOMIC DNA]</scope>
    <source>
        <strain evidence="9 10">CBS 101986</strain>
    </source>
</reference>
<dbReference type="GO" id="GO:0046872">
    <property type="term" value="F:metal ion binding"/>
    <property type="evidence" value="ECO:0007669"/>
    <property type="project" value="UniProtKB-KW"/>
</dbReference>
<evidence type="ECO:0000256" key="3">
    <source>
        <dbReference type="ARBA" id="ARBA00022723"/>
    </source>
</evidence>
<keyword evidence="3" id="KW-0479">Metal-binding</keyword>
<evidence type="ECO:0000313" key="9">
    <source>
        <dbReference type="EMBL" id="KAF5312445.1"/>
    </source>
</evidence>